<dbReference type="EMBL" id="AP026708">
    <property type="protein sequence ID" value="BDQ34471.1"/>
    <property type="molecule type" value="Genomic_DNA"/>
</dbReference>
<proteinExistence type="predicted"/>
<organism evidence="1 2">
    <name type="scientific">Pseudodesulfovibrio portus</name>
    <dbReference type="NCBI Taxonomy" id="231439"/>
    <lineage>
        <taxon>Bacteria</taxon>
        <taxon>Pseudomonadati</taxon>
        <taxon>Thermodesulfobacteriota</taxon>
        <taxon>Desulfovibrionia</taxon>
        <taxon>Desulfovibrionales</taxon>
        <taxon>Desulfovibrionaceae</taxon>
    </lineage>
</organism>
<evidence type="ECO:0000313" key="2">
    <source>
        <dbReference type="Proteomes" id="UP001061361"/>
    </source>
</evidence>
<sequence length="68" mass="7593">MPFIYPALQSVAALIALHMARLGFSRFRNRHMGSPLLVSTGKAPYASAPWSWPYGSWGCPTTVWEPEK</sequence>
<reference evidence="1" key="1">
    <citation type="submission" date="2022-08" db="EMBL/GenBank/DDBJ databases">
        <title>Genome Sequence of the sulphate-reducing bacterium, Pseudodesulfovibrio portus JCM14722.</title>
        <authorList>
            <person name="Kondo R."/>
            <person name="Kataoka T."/>
        </authorList>
    </citation>
    <scope>NUCLEOTIDE SEQUENCE</scope>
    <source>
        <strain evidence="1">JCM 14722</strain>
    </source>
</reference>
<dbReference type="Proteomes" id="UP001061361">
    <property type="component" value="Chromosome"/>
</dbReference>
<keyword evidence="2" id="KW-1185">Reference proteome</keyword>
<protein>
    <submittedName>
        <fullName evidence="1">Uncharacterized protein</fullName>
    </submittedName>
</protein>
<gene>
    <name evidence="1" type="ORF">JCM14722_20130</name>
</gene>
<evidence type="ECO:0000313" key="1">
    <source>
        <dbReference type="EMBL" id="BDQ34471.1"/>
    </source>
</evidence>
<name>A0ABN6RX61_9BACT</name>
<accession>A0ABN6RX61</accession>